<keyword evidence="2" id="KW-0418">Kinase</keyword>
<accession>A0ABN3MEC0</accession>
<dbReference type="PANTHER" id="PTHR24421">
    <property type="entry name" value="NITRATE/NITRITE SENSOR PROTEIN NARX-RELATED"/>
    <property type="match status" value="1"/>
</dbReference>
<dbReference type="InterPro" id="IPR036890">
    <property type="entry name" value="HATPase_C_sf"/>
</dbReference>
<keyword evidence="8" id="KW-1185">Reference proteome</keyword>
<comment type="caution">
    <text evidence="7">The sequence shown here is derived from an EMBL/GenBank/DDBJ whole genome shotgun (WGS) entry which is preliminary data.</text>
</comment>
<dbReference type="Gene3D" id="3.30.565.10">
    <property type="entry name" value="Histidine kinase-like ATPase, C-terminal domain"/>
    <property type="match status" value="1"/>
</dbReference>
<name>A0ABN3MEC0_9MICO</name>
<evidence type="ECO:0000256" key="3">
    <source>
        <dbReference type="ARBA" id="ARBA00023012"/>
    </source>
</evidence>
<keyword evidence="4" id="KW-0472">Membrane</keyword>
<evidence type="ECO:0000259" key="5">
    <source>
        <dbReference type="Pfam" id="PF02518"/>
    </source>
</evidence>
<organism evidence="7 8">
    <name type="scientific">Terrabacter carboxydivorans</name>
    <dbReference type="NCBI Taxonomy" id="619730"/>
    <lineage>
        <taxon>Bacteria</taxon>
        <taxon>Bacillati</taxon>
        <taxon>Actinomycetota</taxon>
        <taxon>Actinomycetes</taxon>
        <taxon>Micrococcales</taxon>
        <taxon>Intrasporangiaceae</taxon>
        <taxon>Terrabacter</taxon>
    </lineage>
</organism>
<evidence type="ECO:0000313" key="7">
    <source>
        <dbReference type="EMBL" id="GAA2499353.1"/>
    </source>
</evidence>
<dbReference type="CDD" id="cd16917">
    <property type="entry name" value="HATPase_UhpB-NarQ-NarX-like"/>
    <property type="match status" value="1"/>
</dbReference>
<sequence>MARARRRGGELRTGSRPIVREAISRFALWTLAAFLIVTVCAVLVARTLAADLALREASLRGRTFALNVAAPFVDRAVRAGDRGSTASLVTVVQSRRRDGSLVHVKLWSADGQVIWSDEEALIGRTYAMDEEVKALFGTQQVFADLSDLTKVENAAERASGQLLEVYVGAFDADHRPIVIESYWSTARLESDTKLVLLRLTALAIGSMLVLTLFLLPLALSLARGVDHAQAERNEMLRHALAASDLERRRIAEELHDGLIQNLAALGYALPLIARELPEDSHGAREMLDSTTPNLQGEIAALRGLVTDLYPADPSRGGLLSALDILATRAGESGVTVDVDVSERYASVSKEAIQLTYRVLREGLRNVVKHAAASTARLTARVDGRDVVVSVRDDGVGPPASPAAAGHFGLRLLEDTLKDVGGSLTLVRLPDGGTELVARFPQNFQSVFPA</sequence>
<dbReference type="InterPro" id="IPR003594">
    <property type="entry name" value="HATPase_dom"/>
</dbReference>
<dbReference type="InterPro" id="IPR050482">
    <property type="entry name" value="Sensor_HK_TwoCompSys"/>
</dbReference>
<dbReference type="RefSeq" id="WP_344257060.1">
    <property type="nucleotide sequence ID" value="NZ_BAAARE010000026.1"/>
</dbReference>
<dbReference type="Proteomes" id="UP001500730">
    <property type="component" value="Unassembled WGS sequence"/>
</dbReference>
<keyword evidence="1" id="KW-0808">Transferase</keyword>
<dbReference type="InterPro" id="IPR011712">
    <property type="entry name" value="Sig_transdc_His_kin_sub3_dim/P"/>
</dbReference>
<dbReference type="Pfam" id="PF02518">
    <property type="entry name" value="HATPase_c"/>
    <property type="match status" value="1"/>
</dbReference>
<keyword evidence="4" id="KW-0812">Transmembrane</keyword>
<gene>
    <name evidence="7" type="ORF">GCM10009858_42110</name>
</gene>
<proteinExistence type="predicted"/>
<dbReference type="EMBL" id="BAAARE010000026">
    <property type="protein sequence ID" value="GAA2499353.1"/>
    <property type="molecule type" value="Genomic_DNA"/>
</dbReference>
<reference evidence="7 8" key="1">
    <citation type="journal article" date="2019" name="Int. J. Syst. Evol. Microbiol.">
        <title>The Global Catalogue of Microorganisms (GCM) 10K type strain sequencing project: providing services to taxonomists for standard genome sequencing and annotation.</title>
        <authorList>
            <consortium name="The Broad Institute Genomics Platform"/>
            <consortium name="The Broad Institute Genome Sequencing Center for Infectious Disease"/>
            <person name="Wu L."/>
            <person name="Ma J."/>
        </authorList>
    </citation>
    <scope>NUCLEOTIDE SEQUENCE [LARGE SCALE GENOMIC DNA]</scope>
    <source>
        <strain evidence="7 8">JCM 16259</strain>
    </source>
</reference>
<feature type="domain" description="Histidine kinase/HSP90-like ATPase" evidence="5">
    <location>
        <begin position="356"/>
        <end position="441"/>
    </location>
</feature>
<keyword evidence="3" id="KW-0902">Two-component regulatory system</keyword>
<keyword evidence="4" id="KW-1133">Transmembrane helix</keyword>
<evidence type="ECO:0000313" key="8">
    <source>
        <dbReference type="Proteomes" id="UP001500730"/>
    </source>
</evidence>
<dbReference type="SUPFAM" id="SSF55874">
    <property type="entry name" value="ATPase domain of HSP90 chaperone/DNA topoisomerase II/histidine kinase"/>
    <property type="match status" value="1"/>
</dbReference>
<evidence type="ECO:0000256" key="4">
    <source>
        <dbReference type="SAM" id="Phobius"/>
    </source>
</evidence>
<evidence type="ECO:0000256" key="1">
    <source>
        <dbReference type="ARBA" id="ARBA00022679"/>
    </source>
</evidence>
<feature type="domain" description="Signal transduction histidine kinase subgroup 3 dimerisation and phosphoacceptor" evidence="6">
    <location>
        <begin position="246"/>
        <end position="311"/>
    </location>
</feature>
<dbReference type="Pfam" id="PF07730">
    <property type="entry name" value="HisKA_3"/>
    <property type="match status" value="1"/>
</dbReference>
<dbReference type="Gene3D" id="1.20.5.1930">
    <property type="match status" value="1"/>
</dbReference>
<feature type="transmembrane region" description="Helical" evidence="4">
    <location>
        <begin position="195"/>
        <end position="222"/>
    </location>
</feature>
<evidence type="ECO:0000259" key="6">
    <source>
        <dbReference type="Pfam" id="PF07730"/>
    </source>
</evidence>
<evidence type="ECO:0000256" key="2">
    <source>
        <dbReference type="ARBA" id="ARBA00022777"/>
    </source>
</evidence>
<evidence type="ECO:0008006" key="9">
    <source>
        <dbReference type="Google" id="ProtNLM"/>
    </source>
</evidence>
<protein>
    <recommendedName>
        <fullName evidence="9">Histidine kinase/HSP90-like ATPase domain-containing protein</fullName>
    </recommendedName>
</protein>